<protein>
    <submittedName>
        <fullName evidence="1">Uncharacterized protein</fullName>
    </submittedName>
</protein>
<dbReference type="Proteomes" id="UP000530628">
    <property type="component" value="Unassembled WGS sequence"/>
</dbReference>
<accession>A0A2S8JJ04</accession>
<proteinExistence type="predicted"/>
<reference evidence="1 4" key="2">
    <citation type="submission" date="2019-11" db="EMBL/GenBank/DDBJ databases">
        <authorList>
            <consortium name="GenomeTrakr network: Whole genome sequencing for foodborne pathogen traceback"/>
        </authorList>
    </citation>
    <scope>NUCLEOTIDE SEQUENCE [LARGE SCALE GENOMIC DNA]</scope>
    <source>
        <strain evidence="1 4">PSU-2072</strain>
    </source>
</reference>
<dbReference type="RefSeq" id="WP_000159741.1">
    <property type="nucleotide sequence ID" value="NZ_CAKOEA030000171.1"/>
</dbReference>
<evidence type="ECO:0000313" key="1">
    <source>
        <dbReference type="EMBL" id="EFH6652200.1"/>
    </source>
</evidence>
<evidence type="ECO:0000313" key="2">
    <source>
        <dbReference type="EMBL" id="STE71751.1"/>
    </source>
</evidence>
<dbReference type="EMBL" id="AASWOY010000141">
    <property type="protein sequence ID" value="EFH6652200.1"/>
    <property type="molecule type" value="Genomic_DNA"/>
</dbReference>
<gene>
    <name evidence="1" type="ORF">GNW61_26345</name>
    <name evidence="2" type="ORF">NCTC10082_04622</name>
</gene>
<reference evidence="2 3" key="1">
    <citation type="submission" date="2018-06" db="EMBL/GenBank/DDBJ databases">
        <authorList>
            <consortium name="Pathogen Informatics"/>
            <person name="Doyle S."/>
        </authorList>
    </citation>
    <scope>NUCLEOTIDE SEQUENCE [LARGE SCALE GENOMIC DNA]</scope>
    <source>
        <strain evidence="2 3">NCTC10082</strain>
    </source>
</reference>
<name>A0A2S8JJ04_ECOLX</name>
<evidence type="ECO:0000313" key="3">
    <source>
        <dbReference type="Proteomes" id="UP000255164"/>
    </source>
</evidence>
<dbReference type="Proteomes" id="UP000255164">
    <property type="component" value="Unassembled WGS sequence"/>
</dbReference>
<dbReference type="EMBL" id="UFZA01000002">
    <property type="protein sequence ID" value="STE71751.1"/>
    <property type="molecule type" value="Genomic_DNA"/>
</dbReference>
<dbReference type="AlphaFoldDB" id="A0A2S8JJ04"/>
<evidence type="ECO:0000313" key="4">
    <source>
        <dbReference type="Proteomes" id="UP000530628"/>
    </source>
</evidence>
<organism evidence="1 4">
    <name type="scientific">Escherichia coli</name>
    <dbReference type="NCBI Taxonomy" id="562"/>
    <lineage>
        <taxon>Bacteria</taxon>
        <taxon>Pseudomonadati</taxon>
        <taxon>Pseudomonadota</taxon>
        <taxon>Gammaproteobacteria</taxon>
        <taxon>Enterobacterales</taxon>
        <taxon>Enterobacteriaceae</taxon>
        <taxon>Escherichia</taxon>
    </lineage>
</organism>
<sequence>MTKEQLEVIVALISSQQMALTHLSLKVASLTGCDKQELANSFLQEGERLLTRHNGKLANVIFSQIARGIEAGEEQSQENIRGEINGLLH</sequence>